<feature type="domain" description="Major facilitator superfamily (MFS) profile" evidence="8">
    <location>
        <begin position="1"/>
        <end position="207"/>
    </location>
</feature>
<gene>
    <name evidence="9" type="ORF">S01H1_22366</name>
</gene>
<keyword evidence="4 7" id="KW-0812">Transmembrane</keyword>
<evidence type="ECO:0000256" key="7">
    <source>
        <dbReference type="SAM" id="Phobius"/>
    </source>
</evidence>
<dbReference type="Gene3D" id="1.20.1250.20">
    <property type="entry name" value="MFS general substrate transporter like domains"/>
    <property type="match status" value="1"/>
</dbReference>
<feature type="non-terminal residue" evidence="9">
    <location>
        <position position="207"/>
    </location>
</feature>
<dbReference type="AlphaFoldDB" id="X0UID2"/>
<keyword evidence="2" id="KW-0813">Transport</keyword>
<feature type="transmembrane region" description="Helical" evidence="7">
    <location>
        <begin position="65"/>
        <end position="89"/>
    </location>
</feature>
<dbReference type="PANTHER" id="PTHR23517">
    <property type="entry name" value="RESISTANCE PROTEIN MDTM, PUTATIVE-RELATED-RELATED"/>
    <property type="match status" value="1"/>
</dbReference>
<evidence type="ECO:0000256" key="4">
    <source>
        <dbReference type="ARBA" id="ARBA00022692"/>
    </source>
</evidence>
<proteinExistence type="predicted"/>
<dbReference type="PANTHER" id="PTHR23517:SF3">
    <property type="entry name" value="INTEGRAL MEMBRANE TRANSPORT PROTEIN"/>
    <property type="match status" value="1"/>
</dbReference>
<dbReference type="GO" id="GO:0022857">
    <property type="term" value="F:transmembrane transporter activity"/>
    <property type="evidence" value="ECO:0007669"/>
    <property type="project" value="InterPro"/>
</dbReference>
<dbReference type="InterPro" id="IPR050171">
    <property type="entry name" value="MFS_Transporters"/>
</dbReference>
<dbReference type="InterPro" id="IPR020846">
    <property type="entry name" value="MFS_dom"/>
</dbReference>
<evidence type="ECO:0000313" key="9">
    <source>
        <dbReference type="EMBL" id="GAF88280.1"/>
    </source>
</evidence>
<evidence type="ECO:0000256" key="3">
    <source>
        <dbReference type="ARBA" id="ARBA00022475"/>
    </source>
</evidence>
<comment type="subcellular location">
    <subcellularLocation>
        <location evidence="1">Cell membrane</location>
        <topology evidence="1">Multi-pass membrane protein</topology>
    </subcellularLocation>
</comment>
<comment type="caution">
    <text evidence="9">The sequence shown here is derived from an EMBL/GenBank/DDBJ whole genome shotgun (WGS) entry which is preliminary data.</text>
</comment>
<keyword evidence="5 7" id="KW-1133">Transmembrane helix</keyword>
<accession>X0UID2</accession>
<evidence type="ECO:0000259" key="8">
    <source>
        <dbReference type="PROSITE" id="PS50850"/>
    </source>
</evidence>
<dbReference type="SUPFAM" id="SSF103473">
    <property type="entry name" value="MFS general substrate transporter"/>
    <property type="match status" value="1"/>
</dbReference>
<protein>
    <recommendedName>
        <fullName evidence="8">Major facilitator superfamily (MFS) profile domain-containing protein</fullName>
    </recommendedName>
</protein>
<feature type="transmembrane region" description="Helical" evidence="7">
    <location>
        <begin position="27"/>
        <end position="44"/>
    </location>
</feature>
<sequence>MGSIGLALGPLIAGIFATLLSWRAAYGFLGICMIVLLLGTWFLIPHRKREYLEDVADTKVTNKNALVLYYSIAVLVGFSFAGFTTFLPAHFTIATQNVFSFLPDTFRGGLFTSITLLAGIIGQILGGYLGVKYKRAKLLFWVVLFNIPFLYLIGFTVGIPLIIVGILFGIVHFTWQPIGNSLIAQITHSHHRGLGYGINFFLGFGVG</sequence>
<keyword evidence="6 7" id="KW-0472">Membrane</keyword>
<organism evidence="9">
    <name type="scientific">marine sediment metagenome</name>
    <dbReference type="NCBI Taxonomy" id="412755"/>
    <lineage>
        <taxon>unclassified sequences</taxon>
        <taxon>metagenomes</taxon>
        <taxon>ecological metagenomes</taxon>
    </lineage>
</organism>
<evidence type="ECO:0000256" key="1">
    <source>
        <dbReference type="ARBA" id="ARBA00004651"/>
    </source>
</evidence>
<reference evidence="9" key="1">
    <citation type="journal article" date="2014" name="Front. Microbiol.">
        <title>High frequency of phylogenetically diverse reductive dehalogenase-homologous genes in deep subseafloor sedimentary metagenomes.</title>
        <authorList>
            <person name="Kawai M."/>
            <person name="Futagami T."/>
            <person name="Toyoda A."/>
            <person name="Takaki Y."/>
            <person name="Nishi S."/>
            <person name="Hori S."/>
            <person name="Arai W."/>
            <person name="Tsubouchi T."/>
            <person name="Morono Y."/>
            <person name="Uchiyama I."/>
            <person name="Ito T."/>
            <person name="Fujiyama A."/>
            <person name="Inagaki F."/>
            <person name="Takami H."/>
        </authorList>
    </citation>
    <scope>NUCLEOTIDE SEQUENCE</scope>
    <source>
        <strain evidence="9">Expedition CK06-06</strain>
    </source>
</reference>
<dbReference type="EMBL" id="BARS01012607">
    <property type="protein sequence ID" value="GAF88280.1"/>
    <property type="molecule type" value="Genomic_DNA"/>
</dbReference>
<dbReference type="Pfam" id="PF07690">
    <property type="entry name" value="MFS_1"/>
    <property type="match status" value="1"/>
</dbReference>
<dbReference type="GO" id="GO:0005886">
    <property type="term" value="C:plasma membrane"/>
    <property type="evidence" value="ECO:0007669"/>
    <property type="project" value="UniProtKB-SubCell"/>
</dbReference>
<keyword evidence="3" id="KW-1003">Cell membrane</keyword>
<feature type="transmembrane region" description="Helical" evidence="7">
    <location>
        <begin position="109"/>
        <end position="131"/>
    </location>
</feature>
<dbReference type="InterPro" id="IPR011701">
    <property type="entry name" value="MFS"/>
</dbReference>
<evidence type="ECO:0000256" key="6">
    <source>
        <dbReference type="ARBA" id="ARBA00023136"/>
    </source>
</evidence>
<feature type="transmembrane region" description="Helical" evidence="7">
    <location>
        <begin position="138"/>
        <end position="171"/>
    </location>
</feature>
<evidence type="ECO:0000256" key="5">
    <source>
        <dbReference type="ARBA" id="ARBA00022989"/>
    </source>
</evidence>
<dbReference type="InterPro" id="IPR036259">
    <property type="entry name" value="MFS_trans_sf"/>
</dbReference>
<evidence type="ECO:0000256" key="2">
    <source>
        <dbReference type="ARBA" id="ARBA00022448"/>
    </source>
</evidence>
<dbReference type="PROSITE" id="PS50850">
    <property type="entry name" value="MFS"/>
    <property type="match status" value="1"/>
</dbReference>
<name>X0UID2_9ZZZZ</name>